<dbReference type="Pfam" id="PF00480">
    <property type="entry name" value="ROK"/>
    <property type="match status" value="1"/>
</dbReference>
<comment type="caution">
    <text evidence="2">The sequence shown here is derived from an EMBL/GenBank/DDBJ whole genome shotgun (WGS) entry which is preliminary data.</text>
</comment>
<evidence type="ECO:0000313" key="3">
    <source>
        <dbReference type="Proteomes" id="UP000298218"/>
    </source>
</evidence>
<dbReference type="InterPro" id="IPR049874">
    <property type="entry name" value="ROK_cs"/>
</dbReference>
<protein>
    <submittedName>
        <fullName evidence="2">ROK family protein</fullName>
    </submittedName>
</protein>
<dbReference type="InterPro" id="IPR000600">
    <property type="entry name" value="ROK"/>
</dbReference>
<evidence type="ECO:0000256" key="1">
    <source>
        <dbReference type="ARBA" id="ARBA00006479"/>
    </source>
</evidence>
<keyword evidence="3" id="KW-1185">Reference proteome</keyword>
<proteinExistence type="inferred from homology"/>
<dbReference type="Proteomes" id="UP000298218">
    <property type="component" value="Unassembled WGS sequence"/>
</dbReference>
<dbReference type="EMBL" id="SOHQ01000021">
    <property type="protein sequence ID" value="TFD79688.1"/>
    <property type="molecule type" value="Genomic_DNA"/>
</dbReference>
<dbReference type="AlphaFoldDB" id="A0A4Y8KUS7"/>
<dbReference type="SUPFAM" id="SSF53067">
    <property type="entry name" value="Actin-like ATPase domain"/>
    <property type="match status" value="1"/>
</dbReference>
<dbReference type="PROSITE" id="PS01125">
    <property type="entry name" value="ROK"/>
    <property type="match status" value="1"/>
</dbReference>
<accession>A0A4Y8KUS7</accession>
<dbReference type="InterPro" id="IPR043129">
    <property type="entry name" value="ATPase_NBD"/>
</dbReference>
<dbReference type="OrthoDB" id="8772678at2"/>
<comment type="similarity">
    <text evidence="1">Belongs to the ROK (NagC/XylR) family.</text>
</comment>
<organism evidence="2 3">
    <name type="scientific">Cryobacterium psychrophilum</name>
    <dbReference type="NCBI Taxonomy" id="41988"/>
    <lineage>
        <taxon>Bacteria</taxon>
        <taxon>Bacillati</taxon>
        <taxon>Actinomycetota</taxon>
        <taxon>Actinomycetes</taxon>
        <taxon>Micrococcales</taxon>
        <taxon>Microbacteriaceae</taxon>
        <taxon>Cryobacterium</taxon>
    </lineage>
</organism>
<name>A0A4Y8KUS7_9MICO</name>
<dbReference type="PANTHER" id="PTHR18964">
    <property type="entry name" value="ROK (REPRESSOR, ORF, KINASE) FAMILY"/>
    <property type="match status" value="1"/>
</dbReference>
<gene>
    <name evidence="2" type="ORF">E3T53_06620</name>
</gene>
<evidence type="ECO:0000313" key="2">
    <source>
        <dbReference type="EMBL" id="TFD79688.1"/>
    </source>
</evidence>
<dbReference type="RefSeq" id="WP_134172098.1">
    <property type="nucleotide sequence ID" value="NZ_SODI01000001.1"/>
</dbReference>
<reference evidence="2 3" key="1">
    <citation type="submission" date="2019-03" db="EMBL/GenBank/DDBJ databases">
        <title>Genomics of glacier-inhabiting Cryobacterium strains.</title>
        <authorList>
            <person name="Liu Q."/>
            <person name="Xin Y.-H."/>
        </authorList>
    </citation>
    <scope>NUCLEOTIDE SEQUENCE [LARGE SCALE GENOMIC DNA]</scope>
    <source>
        <strain evidence="2 3">CGMCC 1.4292</strain>
    </source>
</reference>
<dbReference type="CDD" id="cd23763">
    <property type="entry name" value="ASKHA_ATPase_ROK"/>
    <property type="match status" value="1"/>
</dbReference>
<dbReference type="Gene3D" id="3.30.420.40">
    <property type="match status" value="2"/>
</dbReference>
<dbReference type="PANTHER" id="PTHR18964:SF169">
    <property type="entry name" value="N-ACETYLMANNOSAMINE KINASE"/>
    <property type="match status" value="1"/>
</dbReference>
<sequence>MDHTPPHPALAIDVGGTKVEAALVDSLGALVPGTRHRAPTGQGATSGELAAAVTAVVTRTLADLPAESELAGVGIGCAGPINLPDGAVSPLNLSVWRDFGLRNLVQALVPETTVRLRMDGLCITLAEHWVGAGRGYDNVMGMVVSTGVGGGLILDGNTVSGPTGNAGHVGHIEVGGFDDPCVCGGTGCLEAIASGPKTVAWARRQGWTGETGEHLSEAYAAGDAIAMRAVQRSGRALGQAIAAATTLLDLDIVAIGGGFSQVTPDLFRFAREAIALRTQLPYATRVQVVPSALSGDGPLIGAAALIHRASLVP</sequence>